<dbReference type="GO" id="GO:0016712">
    <property type="term" value="F:oxidoreductase activity, acting on paired donors, with incorporation or reduction of molecular oxygen, reduced flavin or flavoprotein as one donor, and incorporation of one atom of oxygen"/>
    <property type="evidence" value="ECO:0007669"/>
    <property type="project" value="TreeGrafter"/>
</dbReference>
<keyword evidence="3" id="KW-0479">Metal-binding</keyword>
<evidence type="ECO:0000256" key="2">
    <source>
        <dbReference type="ARBA" id="ARBA00010617"/>
    </source>
</evidence>
<dbReference type="AlphaFoldDB" id="V8N864"/>
<evidence type="ECO:0000313" key="8">
    <source>
        <dbReference type="Proteomes" id="UP000018936"/>
    </source>
</evidence>
<comment type="caution">
    <text evidence="7">The sequence shown here is derived from an EMBL/GenBank/DDBJ whole genome shotgun (WGS) entry which is preliminary data.</text>
</comment>
<dbReference type="GO" id="GO:0006805">
    <property type="term" value="P:xenobiotic metabolic process"/>
    <property type="evidence" value="ECO:0007669"/>
    <property type="project" value="TreeGrafter"/>
</dbReference>
<feature type="compositionally biased region" description="Basic residues" evidence="5">
    <location>
        <begin position="1"/>
        <end position="14"/>
    </location>
</feature>
<dbReference type="Proteomes" id="UP000018936">
    <property type="component" value="Unassembled WGS sequence"/>
</dbReference>
<keyword evidence="6" id="KW-0812">Transmembrane</keyword>
<proteinExistence type="inferred from homology"/>
<dbReference type="PANTHER" id="PTHR24300:SF134">
    <property type="entry name" value="CYTOCHROME P450, FAMILY 2, SUBFAMILY AB, POLYPEPTIDE 2-RELATED"/>
    <property type="match status" value="1"/>
</dbReference>
<name>V8N864_OPHHA</name>
<evidence type="ECO:0000256" key="3">
    <source>
        <dbReference type="ARBA" id="ARBA00022723"/>
    </source>
</evidence>
<evidence type="ECO:0000256" key="1">
    <source>
        <dbReference type="ARBA" id="ARBA00001971"/>
    </source>
</evidence>
<keyword evidence="4" id="KW-0408">Iron</keyword>
<dbReference type="GO" id="GO:0005506">
    <property type="term" value="F:iron ion binding"/>
    <property type="evidence" value="ECO:0007669"/>
    <property type="project" value="InterPro"/>
</dbReference>
<feature type="region of interest" description="Disordered" evidence="5">
    <location>
        <begin position="1"/>
        <end position="24"/>
    </location>
</feature>
<dbReference type="GO" id="GO:0006082">
    <property type="term" value="P:organic acid metabolic process"/>
    <property type="evidence" value="ECO:0007669"/>
    <property type="project" value="TreeGrafter"/>
</dbReference>
<keyword evidence="6" id="KW-0472">Membrane</keyword>
<dbReference type="InterPro" id="IPR050182">
    <property type="entry name" value="Cytochrome_P450_fam2"/>
</dbReference>
<comment type="cofactor">
    <cofactor evidence="1">
        <name>heme</name>
        <dbReference type="ChEBI" id="CHEBI:30413"/>
    </cofactor>
</comment>
<dbReference type="GO" id="GO:0020037">
    <property type="term" value="F:heme binding"/>
    <property type="evidence" value="ECO:0007669"/>
    <property type="project" value="InterPro"/>
</dbReference>
<gene>
    <name evidence="7" type="ORF">L345_16433</name>
</gene>
<dbReference type="InterPro" id="IPR036396">
    <property type="entry name" value="Cyt_P450_sf"/>
</dbReference>
<feature type="transmembrane region" description="Helical" evidence="6">
    <location>
        <begin position="33"/>
        <end position="53"/>
    </location>
</feature>
<sequence length="143" mass="16662">WRKGKKQTIPKKKIQPPANQLESTKEKEQARTMIVMGIFLFILLLALLIFFFLRQLWSRRHLPPGPLALPFIGTLWAYGFWLREDYFHKHVKRYGNIYTMWAGSHLLVVLSGFKAVKEGMANFPEEFSDRPDDPFLAALGKGR</sequence>
<dbReference type="Pfam" id="PF00067">
    <property type="entry name" value="p450"/>
    <property type="match status" value="1"/>
</dbReference>
<reference evidence="7 8" key="1">
    <citation type="journal article" date="2013" name="Proc. Natl. Acad. Sci. U.S.A.">
        <title>The king cobra genome reveals dynamic gene evolution and adaptation in the snake venom system.</title>
        <authorList>
            <person name="Vonk F.J."/>
            <person name="Casewell N.R."/>
            <person name="Henkel C.V."/>
            <person name="Heimberg A.M."/>
            <person name="Jansen H.J."/>
            <person name="McCleary R.J."/>
            <person name="Kerkkamp H.M."/>
            <person name="Vos R.A."/>
            <person name="Guerreiro I."/>
            <person name="Calvete J.J."/>
            <person name="Wuster W."/>
            <person name="Woods A.E."/>
            <person name="Logan J.M."/>
            <person name="Harrison R.A."/>
            <person name="Castoe T.A."/>
            <person name="de Koning A.P."/>
            <person name="Pollock D.D."/>
            <person name="Yandell M."/>
            <person name="Calderon D."/>
            <person name="Renjifo C."/>
            <person name="Currier R.B."/>
            <person name="Salgado D."/>
            <person name="Pla D."/>
            <person name="Sanz L."/>
            <person name="Hyder A.S."/>
            <person name="Ribeiro J.M."/>
            <person name="Arntzen J.W."/>
            <person name="van den Thillart G.E."/>
            <person name="Boetzer M."/>
            <person name="Pirovano W."/>
            <person name="Dirks R.P."/>
            <person name="Spaink H.P."/>
            <person name="Duboule D."/>
            <person name="McGlinn E."/>
            <person name="Kini R.M."/>
            <person name="Richardson M.K."/>
        </authorList>
    </citation>
    <scope>NUCLEOTIDE SEQUENCE</scope>
    <source>
        <tissue evidence="7">Blood</tissue>
    </source>
</reference>
<dbReference type="PRINTS" id="PR00463">
    <property type="entry name" value="EP450I"/>
</dbReference>
<feature type="non-terminal residue" evidence="7">
    <location>
        <position position="143"/>
    </location>
</feature>
<dbReference type="GO" id="GO:0005737">
    <property type="term" value="C:cytoplasm"/>
    <property type="evidence" value="ECO:0007669"/>
    <property type="project" value="TreeGrafter"/>
</dbReference>
<evidence type="ECO:0000256" key="6">
    <source>
        <dbReference type="SAM" id="Phobius"/>
    </source>
</evidence>
<evidence type="ECO:0000256" key="4">
    <source>
        <dbReference type="ARBA" id="ARBA00023004"/>
    </source>
</evidence>
<dbReference type="InterPro" id="IPR002401">
    <property type="entry name" value="Cyt_P450_E_grp-I"/>
</dbReference>
<dbReference type="OrthoDB" id="3934656at2759"/>
<dbReference type="EMBL" id="AZIM01007663">
    <property type="protein sequence ID" value="ETE57848.1"/>
    <property type="molecule type" value="Genomic_DNA"/>
</dbReference>
<comment type="similarity">
    <text evidence="2">Belongs to the cytochrome P450 family.</text>
</comment>
<evidence type="ECO:0000313" key="7">
    <source>
        <dbReference type="EMBL" id="ETE57848.1"/>
    </source>
</evidence>
<keyword evidence="6" id="KW-1133">Transmembrane helix</keyword>
<dbReference type="PANTHER" id="PTHR24300">
    <property type="entry name" value="CYTOCHROME P450 508A4-RELATED"/>
    <property type="match status" value="1"/>
</dbReference>
<evidence type="ECO:0008006" key="9">
    <source>
        <dbReference type="Google" id="ProtNLM"/>
    </source>
</evidence>
<protein>
    <recommendedName>
        <fullName evidence="9">Cytochrome protein</fullName>
    </recommendedName>
</protein>
<dbReference type="Gene3D" id="1.10.630.10">
    <property type="entry name" value="Cytochrome P450"/>
    <property type="match status" value="1"/>
</dbReference>
<feature type="non-terminal residue" evidence="7">
    <location>
        <position position="1"/>
    </location>
</feature>
<keyword evidence="8" id="KW-1185">Reference proteome</keyword>
<dbReference type="SUPFAM" id="SSF48264">
    <property type="entry name" value="Cytochrome P450"/>
    <property type="match status" value="1"/>
</dbReference>
<organism evidence="7 8">
    <name type="scientific">Ophiophagus hannah</name>
    <name type="common">King cobra</name>
    <name type="synonym">Naja hannah</name>
    <dbReference type="NCBI Taxonomy" id="8665"/>
    <lineage>
        <taxon>Eukaryota</taxon>
        <taxon>Metazoa</taxon>
        <taxon>Chordata</taxon>
        <taxon>Craniata</taxon>
        <taxon>Vertebrata</taxon>
        <taxon>Euteleostomi</taxon>
        <taxon>Lepidosauria</taxon>
        <taxon>Squamata</taxon>
        <taxon>Bifurcata</taxon>
        <taxon>Unidentata</taxon>
        <taxon>Episquamata</taxon>
        <taxon>Toxicofera</taxon>
        <taxon>Serpentes</taxon>
        <taxon>Colubroidea</taxon>
        <taxon>Elapidae</taxon>
        <taxon>Elapinae</taxon>
        <taxon>Ophiophagus</taxon>
    </lineage>
</organism>
<evidence type="ECO:0000256" key="5">
    <source>
        <dbReference type="SAM" id="MobiDB-lite"/>
    </source>
</evidence>
<feature type="transmembrane region" description="Helical" evidence="6">
    <location>
        <begin position="65"/>
        <end position="82"/>
    </location>
</feature>
<feature type="transmembrane region" description="Helical" evidence="6">
    <location>
        <begin position="94"/>
        <end position="113"/>
    </location>
</feature>
<accession>V8N864</accession>
<dbReference type="InterPro" id="IPR001128">
    <property type="entry name" value="Cyt_P450"/>
</dbReference>